<protein>
    <submittedName>
        <fullName evidence="5">DUF916 and DUF3324 domain-containing protein</fullName>
    </submittedName>
</protein>
<evidence type="ECO:0000259" key="4">
    <source>
        <dbReference type="Pfam" id="PF11797"/>
    </source>
</evidence>
<feature type="signal peptide" evidence="2">
    <location>
        <begin position="1"/>
        <end position="23"/>
    </location>
</feature>
<evidence type="ECO:0000256" key="2">
    <source>
        <dbReference type="SAM" id="SignalP"/>
    </source>
</evidence>
<organism evidence="5 6">
    <name type="scientific">Candidatus Enterococcus murrayae</name>
    <dbReference type="NCBI Taxonomy" id="2815321"/>
    <lineage>
        <taxon>Bacteria</taxon>
        <taxon>Bacillati</taxon>
        <taxon>Bacillota</taxon>
        <taxon>Bacilli</taxon>
        <taxon>Lactobacillales</taxon>
        <taxon>Enterococcaceae</taxon>
        <taxon>Enterococcus</taxon>
    </lineage>
</organism>
<keyword evidence="1" id="KW-0812">Transmembrane</keyword>
<dbReference type="Pfam" id="PF06030">
    <property type="entry name" value="WxLIP_PGBD"/>
    <property type="match status" value="1"/>
</dbReference>
<dbReference type="EMBL" id="JAFLVR010000012">
    <property type="protein sequence ID" value="MBO0451835.1"/>
    <property type="molecule type" value="Genomic_DNA"/>
</dbReference>
<accession>A0ABS3HEF2</accession>
<evidence type="ECO:0000313" key="5">
    <source>
        <dbReference type="EMBL" id="MBO0451835.1"/>
    </source>
</evidence>
<keyword evidence="6" id="KW-1185">Reference proteome</keyword>
<keyword evidence="1" id="KW-1133">Transmembrane helix</keyword>
<proteinExistence type="predicted"/>
<evidence type="ECO:0000256" key="1">
    <source>
        <dbReference type="SAM" id="Phobius"/>
    </source>
</evidence>
<reference evidence="5 6" key="1">
    <citation type="submission" date="2021-03" db="EMBL/GenBank/DDBJ databases">
        <title>Enterococcal diversity collection.</title>
        <authorList>
            <person name="Gilmore M.S."/>
            <person name="Schwartzman J."/>
            <person name="Van Tyne D."/>
            <person name="Martin M."/>
            <person name="Earl A.M."/>
            <person name="Manson A.L."/>
            <person name="Straub T."/>
            <person name="Salamzade R."/>
            <person name="Saavedra J."/>
            <person name="Lebreton F."/>
            <person name="Prichula J."/>
            <person name="Schaufler K."/>
            <person name="Gaca A."/>
            <person name="Sgardioli B."/>
            <person name="Wagenaar J."/>
            <person name="Strong T."/>
        </authorList>
    </citation>
    <scope>NUCLEOTIDE SEQUENCE [LARGE SCALE GENOMIC DNA]</scope>
    <source>
        <strain evidence="5 6">MJM16</strain>
    </source>
</reference>
<evidence type="ECO:0000259" key="3">
    <source>
        <dbReference type="Pfam" id="PF06030"/>
    </source>
</evidence>
<keyword evidence="1" id="KW-0472">Membrane</keyword>
<evidence type="ECO:0000313" key="6">
    <source>
        <dbReference type="Proteomes" id="UP000664495"/>
    </source>
</evidence>
<keyword evidence="2" id="KW-0732">Signal</keyword>
<sequence>MKSRKFVIFLLSTFLIFSGLAFAQTAQAVDGLKFSVTPNIPDNQYNKEVSYFDLLMNPGDEQEIAALLKNPTDENVVILPQINSAMTNTGGVVEYSNHNNKERIYDESLKHNIEDIVQLSEKEITLSPGEERELKLTITMPSEEFKGVIAGGIYLAQKGESNKNNDEKSSKETSTSLKNLYGYQIALLLRNNDELVTPKVVFEGAQADQLNVRNAVSLKVRNSTPTYINKVNYQAELKKKGSDEVIAKTDQKDMQFAPNTIFDLFVSMKGKQYEAGDYVLTGSIVSGNNKWPVNEEFTVTREQANKFNEADPDVEPESYTLVIILGAIVAVAVLVAIYLIRKNKQQKALLEKLKNEKNKNKS</sequence>
<feature type="domain" description="WxL Interacting Protein peptidoglycan binding" evidence="3">
    <location>
        <begin position="34"/>
        <end position="156"/>
    </location>
</feature>
<dbReference type="InterPro" id="IPR021759">
    <property type="entry name" value="WxLIP_HBD"/>
</dbReference>
<dbReference type="Proteomes" id="UP000664495">
    <property type="component" value="Unassembled WGS sequence"/>
</dbReference>
<feature type="chain" id="PRO_5045795240" evidence="2">
    <location>
        <begin position="24"/>
        <end position="362"/>
    </location>
</feature>
<comment type="caution">
    <text evidence="5">The sequence shown here is derived from an EMBL/GenBank/DDBJ whole genome shotgun (WGS) entry which is preliminary data.</text>
</comment>
<gene>
    <name evidence="5" type="ORF">JZO85_06105</name>
</gene>
<dbReference type="RefSeq" id="WP_207107615.1">
    <property type="nucleotide sequence ID" value="NZ_JAFLVR010000012.1"/>
</dbReference>
<dbReference type="InterPro" id="IPR010317">
    <property type="entry name" value="WxLIP_PGBD"/>
</dbReference>
<feature type="transmembrane region" description="Helical" evidence="1">
    <location>
        <begin position="319"/>
        <end position="340"/>
    </location>
</feature>
<dbReference type="Pfam" id="PF11797">
    <property type="entry name" value="WxLIP_HBD"/>
    <property type="match status" value="1"/>
</dbReference>
<name>A0ABS3HEF2_9ENTE</name>
<feature type="domain" description="WxL Interacting Protein host binding" evidence="4">
    <location>
        <begin position="173"/>
        <end position="309"/>
    </location>
</feature>